<dbReference type="InterPro" id="IPR000391">
    <property type="entry name" value="Rng_hydr_dOase-bsu"/>
</dbReference>
<reference key="1">
    <citation type="submission" date="2017-08" db="EMBL/GenBank/DDBJ databases">
        <title>A dynamic microbial community with high functional redundancy inhabits the cold, oxic subseafloor aquifer.</title>
        <authorList>
            <person name="Tully B.J."/>
            <person name="Wheat C.G."/>
            <person name="Glazer B.T."/>
            <person name="Huber J.A."/>
        </authorList>
    </citation>
    <scope>NUCLEOTIDE SEQUENCE [LARGE SCALE GENOMIC DNA]</scope>
</reference>
<dbReference type="InterPro" id="IPR032710">
    <property type="entry name" value="NTF2-like_dom_sf"/>
</dbReference>
<dbReference type="EMBL" id="NVUS01000004">
    <property type="protein sequence ID" value="PCJ02572.1"/>
    <property type="molecule type" value="Genomic_DNA"/>
</dbReference>
<sequence>MNQVIETKPIERTDSYFRLRMEIEEFFFDEAEHIDNRRFADWLDMLHEDLRYFMPIRFNVKFGQHGDRENSREDEGISWFNEDKWTVQKRVEQILTGVHYAEEPLSRTSHIISNVQIQEVAPDSNNPNLVKTSCRFIVYQNRVETETYFFVGKRYDTLTKVEGVWKVLRREIIIDQNVMTAKNMCTFF</sequence>
<dbReference type="PANTHER" id="PTHR41534">
    <property type="entry name" value="BLR3401 PROTEIN"/>
    <property type="match status" value="1"/>
</dbReference>
<name>A0A2A4Z6I4_9PROT</name>
<gene>
    <name evidence="3" type="ORF">COB13_05120</name>
</gene>
<dbReference type="CDD" id="cd00667">
    <property type="entry name" value="ring_hydroxylating_dioxygenases_beta"/>
    <property type="match status" value="1"/>
</dbReference>
<dbReference type="GO" id="GO:0019380">
    <property type="term" value="P:3-phenylpropionate catabolic process"/>
    <property type="evidence" value="ECO:0007669"/>
    <property type="project" value="TreeGrafter"/>
</dbReference>
<evidence type="ECO:0000256" key="1">
    <source>
        <dbReference type="ARBA" id="ARBA00009570"/>
    </source>
</evidence>
<comment type="caution">
    <text evidence="3">The sequence shown here is derived from an EMBL/GenBank/DDBJ whole genome shotgun (WGS) entry which is preliminary data.</text>
</comment>
<organism evidence="3">
    <name type="scientific">OCS116 cluster bacterium</name>
    <dbReference type="NCBI Taxonomy" id="2030921"/>
    <lineage>
        <taxon>Bacteria</taxon>
        <taxon>Pseudomonadati</taxon>
        <taxon>Pseudomonadota</taxon>
        <taxon>Alphaproteobacteria</taxon>
        <taxon>OCS116 cluster</taxon>
    </lineage>
</organism>
<dbReference type="GO" id="GO:0051213">
    <property type="term" value="F:dioxygenase activity"/>
    <property type="evidence" value="ECO:0007669"/>
    <property type="project" value="UniProtKB-KW"/>
</dbReference>
<evidence type="ECO:0000256" key="2">
    <source>
        <dbReference type="ARBA" id="ARBA00023002"/>
    </source>
</evidence>
<keyword evidence="2" id="KW-0560">Oxidoreductase</keyword>
<keyword evidence="3" id="KW-0223">Dioxygenase</keyword>
<dbReference type="Gene3D" id="3.10.450.50">
    <property type="match status" value="1"/>
</dbReference>
<protein>
    <submittedName>
        <fullName evidence="3">3-phenylpropionate dioxygenase</fullName>
    </submittedName>
</protein>
<dbReference type="AlphaFoldDB" id="A0A2A4Z6I4"/>
<dbReference type="PANTHER" id="PTHR41534:SF2">
    <property type="entry name" value="3-PHENYLPROPIONATE_CINNAMIC ACID DIOXYGENASE SUBUNIT BETA"/>
    <property type="match status" value="1"/>
</dbReference>
<reference evidence="3" key="2">
    <citation type="journal article" date="2018" name="ISME J.">
        <title>A dynamic microbial community with high functional redundancy inhabits the cold, oxic subseafloor aquifer.</title>
        <authorList>
            <person name="Tully B.J."/>
            <person name="Wheat C.G."/>
            <person name="Glazer B.T."/>
            <person name="Huber J.A."/>
        </authorList>
    </citation>
    <scope>NUCLEOTIDE SEQUENCE</scope>
    <source>
        <strain evidence="3">NORP83</strain>
    </source>
</reference>
<evidence type="ECO:0000313" key="3">
    <source>
        <dbReference type="EMBL" id="PCJ02572.1"/>
    </source>
</evidence>
<accession>A0A2A4Z6I4</accession>
<dbReference type="Pfam" id="PF00866">
    <property type="entry name" value="Ring_hydroxyl_B"/>
    <property type="match status" value="1"/>
</dbReference>
<dbReference type="SUPFAM" id="SSF54427">
    <property type="entry name" value="NTF2-like"/>
    <property type="match status" value="1"/>
</dbReference>
<comment type="similarity">
    <text evidence="1">Belongs to the bacterial ring-hydroxylating dioxygenase beta subunit family.</text>
</comment>
<proteinExistence type="inferred from homology"/>
<dbReference type="NCBIfam" id="NF007479">
    <property type="entry name" value="PRK10069.1"/>
    <property type="match status" value="1"/>
</dbReference>